<comment type="caution">
    <text evidence="9">The sequence shown here is derived from an EMBL/GenBank/DDBJ whole genome shotgun (WGS) entry which is preliminary data.</text>
</comment>
<accession>A0A1F7SE40</accession>
<dbReference type="EMBL" id="MGDI01000033">
    <property type="protein sequence ID" value="OGL52049.1"/>
    <property type="molecule type" value="Genomic_DNA"/>
</dbReference>
<dbReference type="InterPro" id="IPR045621">
    <property type="entry name" value="BPD_transp_1_N"/>
</dbReference>
<dbReference type="SUPFAM" id="SSF161098">
    <property type="entry name" value="MetI-like"/>
    <property type="match status" value="1"/>
</dbReference>
<dbReference type="PANTHER" id="PTHR30465:SF74">
    <property type="entry name" value="OLIGOPEPTIDE TRANSPORT SYSTEM PERMEASE PROTEIN OPPB"/>
    <property type="match status" value="1"/>
</dbReference>
<dbReference type="CDD" id="cd06261">
    <property type="entry name" value="TM_PBP2"/>
    <property type="match status" value="1"/>
</dbReference>
<sequence>MAKFILKRFLLGFPVLFIVASLTFFLMHIVPGGPFDQEKNLPQEIKINIEAKYNLDKPVAIQYFIYMSNLAKGNFGPSYKYLTRNVNDIIAQTFPVSAELGILAFITAIVLGISTGIISALKVNTLIDRLSQFFATVGVSIPNFVLAALLILVFSNILKLLPSALWESPRHIILPAITLGIGPAAYISRLVRGSIIETMNKDYIKTARSKGLSEPLILFKHILKNALSPVVTILGPLGATLITGSFIVEYIFSIPGIGKFFITAVTNRDYPLIIGITLIYTALIIVANIVVDIIYSLIDPRVRVQ</sequence>
<dbReference type="AlphaFoldDB" id="A0A1F7SE40"/>
<protein>
    <submittedName>
        <fullName evidence="9">Peptide ABC transporter permease</fullName>
    </submittedName>
</protein>
<reference evidence="9 10" key="1">
    <citation type="journal article" date="2016" name="Nat. Commun.">
        <title>Thousands of microbial genomes shed light on interconnected biogeochemical processes in an aquifer system.</title>
        <authorList>
            <person name="Anantharaman K."/>
            <person name="Brown C.T."/>
            <person name="Hug L.A."/>
            <person name="Sharon I."/>
            <person name="Castelle C.J."/>
            <person name="Probst A.J."/>
            <person name="Thomas B.C."/>
            <person name="Singh A."/>
            <person name="Wilkins M.J."/>
            <person name="Karaoz U."/>
            <person name="Brodie E.L."/>
            <person name="Williams K.H."/>
            <person name="Hubbard S.S."/>
            <person name="Banfield J.F."/>
        </authorList>
    </citation>
    <scope>NUCLEOTIDE SEQUENCE [LARGE SCALE GENOMIC DNA]</scope>
</reference>
<dbReference type="Gene3D" id="1.10.3720.10">
    <property type="entry name" value="MetI-like"/>
    <property type="match status" value="1"/>
</dbReference>
<dbReference type="InterPro" id="IPR000515">
    <property type="entry name" value="MetI-like"/>
</dbReference>
<feature type="transmembrane region" description="Helical" evidence="7">
    <location>
        <begin position="230"/>
        <end position="252"/>
    </location>
</feature>
<evidence type="ECO:0000256" key="2">
    <source>
        <dbReference type="ARBA" id="ARBA00022448"/>
    </source>
</evidence>
<organism evidence="9 10">
    <name type="scientific">Candidatus Schekmanbacteria bacterium RIFCSPLOWO2_12_FULL_38_15</name>
    <dbReference type="NCBI Taxonomy" id="1817883"/>
    <lineage>
        <taxon>Bacteria</taxon>
        <taxon>Candidatus Schekmaniibacteriota</taxon>
    </lineage>
</organism>
<feature type="transmembrane region" description="Helical" evidence="7">
    <location>
        <begin position="100"/>
        <end position="121"/>
    </location>
</feature>
<evidence type="ECO:0000256" key="3">
    <source>
        <dbReference type="ARBA" id="ARBA00022475"/>
    </source>
</evidence>
<dbReference type="Pfam" id="PF00528">
    <property type="entry name" value="BPD_transp_1"/>
    <property type="match status" value="1"/>
</dbReference>
<feature type="transmembrane region" description="Helical" evidence="7">
    <location>
        <begin position="172"/>
        <end position="191"/>
    </location>
</feature>
<evidence type="ECO:0000313" key="9">
    <source>
        <dbReference type="EMBL" id="OGL52049.1"/>
    </source>
</evidence>
<keyword evidence="4 7" id="KW-0812">Transmembrane</keyword>
<dbReference type="STRING" id="1817883.A3G31_06405"/>
<evidence type="ECO:0000256" key="7">
    <source>
        <dbReference type="RuleBase" id="RU363032"/>
    </source>
</evidence>
<evidence type="ECO:0000256" key="1">
    <source>
        <dbReference type="ARBA" id="ARBA00004651"/>
    </source>
</evidence>
<feature type="transmembrane region" description="Helical" evidence="7">
    <location>
        <begin position="272"/>
        <end position="298"/>
    </location>
</feature>
<evidence type="ECO:0000256" key="5">
    <source>
        <dbReference type="ARBA" id="ARBA00022989"/>
    </source>
</evidence>
<feature type="domain" description="ABC transmembrane type-1" evidence="8">
    <location>
        <begin position="94"/>
        <end position="291"/>
    </location>
</feature>
<dbReference type="PROSITE" id="PS50928">
    <property type="entry name" value="ABC_TM1"/>
    <property type="match status" value="1"/>
</dbReference>
<comment type="similarity">
    <text evidence="7">Belongs to the binding-protein-dependent transport system permease family.</text>
</comment>
<gene>
    <name evidence="9" type="ORF">A3G31_06405</name>
</gene>
<keyword evidence="2 7" id="KW-0813">Transport</keyword>
<dbReference type="PANTHER" id="PTHR30465">
    <property type="entry name" value="INNER MEMBRANE ABC TRANSPORTER"/>
    <property type="match status" value="1"/>
</dbReference>
<keyword evidence="3" id="KW-1003">Cell membrane</keyword>
<feature type="transmembrane region" description="Helical" evidence="7">
    <location>
        <begin position="9"/>
        <end position="30"/>
    </location>
</feature>
<dbReference type="GO" id="GO:0055085">
    <property type="term" value="P:transmembrane transport"/>
    <property type="evidence" value="ECO:0007669"/>
    <property type="project" value="InterPro"/>
</dbReference>
<keyword evidence="5 7" id="KW-1133">Transmembrane helix</keyword>
<proteinExistence type="inferred from homology"/>
<evidence type="ECO:0000256" key="4">
    <source>
        <dbReference type="ARBA" id="ARBA00022692"/>
    </source>
</evidence>
<comment type="subcellular location">
    <subcellularLocation>
        <location evidence="1 7">Cell membrane</location>
        <topology evidence="1 7">Multi-pass membrane protein</topology>
    </subcellularLocation>
</comment>
<dbReference type="Proteomes" id="UP000178082">
    <property type="component" value="Unassembled WGS sequence"/>
</dbReference>
<dbReference type="GO" id="GO:0005886">
    <property type="term" value="C:plasma membrane"/>
    <property type="evidence" value="ECO:0007669"/>
    <property type="project" value="UniProtKB-SubCell"/>
</dbReference>
<dbReference type="InterPro" id="IPR035906">
    <property type="entry name" value="MetI-like_sf"/>
</dbReference>
<evidence type="ECO:0000256" key="6">
    <source>
        <dbReference type="ARBA" id="ARBA00023136"/>
    </source>
</evidence>
<keyword evidence="6 7" id="KW-0472">Membrane</keyword>
<dbReference type="Pfam" id="PF19300">
    <property type="entry name" value="BPD_transp_1_N"/>
    <property type="match status" value="1"/>
</dbReference>
<name>A0A1F7SE40_9BACT</name>
<evidence type="ECO:0000259" key="8">
    <source>
        <dbReference type="PROSITE" id="PS50928"/>
    </source>
</evidence>
<evidence type="ECO:0000313" key="10">
    <source>
        <dbReference type="Proteomes" id="UP000178082"/>
    </source>
</evidence>
<feature type="transmembrane region" description="Helical" evidence="7">
    <location>
        <begin position="133"/>
        <end position="152"/>
    </location>
</feature>